<dbReference type="EMBL" id="JAAAMV010000001">
    <property type="protein sequence ID" value="NBD22290.1"/>
    <property type="molecule type" value="Genomic_DNA"/>
</dbReference>
<keyword evidence="2" id="KW-1185">Reference proteome</keyword>
<dbReference type="Proteomes" id="UP000665561">
    <property type="component" value="Unassembled WGS sequence"/>
</dbReference>
<comment type="caution">
    <text evidence="1">The sequence shown here is derived from an EMBL/GenBank/DDBJ whole genome shotgun (WGS) entry which is preliminary data.</text>
</comment>
<accession>A0ABW9XI51</accession>
<protein>
    <submittedName>
        <fullName evidence="1">Uncharacterized protein</fullName>
    </submittedName>
</protein>
<sequence>MSQVFERNHYFYGKLLTSRDFKEEQTYFNQKRYLLNRLIHGHGIVWGLKVQGVDDHVLEVGSGVALDEIGREIVVDQSDRVDLRQLDAIPPEAKHSTMLYLVLLYEECPREPMPVLVNAPTCKEDCEPNRIREGYKLALTDIAPKAPVGIGHGNRHETTTLLHTDQFDLVRVVPKWVQANDAFEVVLRLTVGETIAAADVITVDVTEKLPDAFAWLFKDELVFTLTDVPAGTVIKQSYVVRAGSVLGVATIEGQTSIQAGAGNLVSVSPASDVTVIAEETVYEQIALQRFADQSDGGWLAPDRSMMYLAELKLGDDRSITEISPHVREYVYSNPLLAELIGGGDEAAGKLLRHRLSHMAGGSDQLDVTDLPGVLARPQKVTVLDGGGTAIEATAIQFVGDGVKVENHDQTAVVTIAGGGGGIPVPADEPPIVTGLVRYSKMKPGEIRLSPAIKMPIEQPCSVNLAMEFDADKTRRGFMGDLADKDVRLTAVYNLNDFTFQLFLQDIRPAKDDFVMAYTVRYWIIPPAERNKDLEAKPDELWYQDYVLSRLILYGGRTIDQLSIDPLLSQAKVTADALKLLLTQLEGAGLVKSRDNGSWIAV</sequence>
<dbReference type="RefSeq" id="WP_161740026.1">
    <property type="nucleotide sequence ID" value="NZ_JAAAMV010000001.1"/>
</dbReference>
<proteinExistence type="predicted"/>
<organism evidence="1 2">
    <name type="scientific">Paenibacillus glycinis</name>
    <dbReference type="NCBI Taxonomy" id="2697035"/>
    <lineage>
        <taxon>Bacteria</taxon>
        <taxon>Bacillati</taxon>
        <taxon>Bacillota</taxon>
        <taxon>Bacilli</taxon>
        <taxon>Bacillales</taxon>
        <taxon>Paenibacillaceae</taxon>
        <taxon>Paenibacillus</taxon>
    </lineage>
</organism>
<gene>
    <name evidence="1" type="ORF">GT019_00235</name>
</gene>
<evidence type="ECO:0000313" key="2">
    <source>
        <dbReference type="Proteomes" id="UP000665561"/>
    </source>
</evidence>
<name>A0ABW9XI51_9BACL</name>
<evidence type="ECO:0000313" key="1">
    <source>
        <dbReference type="EMBL" id="NBD22290.1"/>
    </source>
</evidence>
<reference evidence="1 2" key="1">
    <citation type="submission" date="2020-01" db="EMBL/GenBank/DDBJ databases">
        <title>Paenibacillus soybeanensis sp. nov. isolated from the nodules of soybean (Glycine max(L.) Merr).</title>
        <authorList>
            <person name="Wang H."/>
        </authorList>
    </citation>
    <scope>NUCLEOTIDE SEQUENCE [LARGE SCALE GENOMIC DNA]</scope>
    <source>
        <strain evidence="1 2">T1</strain>
    </source>
</reference>